<dbReference type="PANTHER" id="PTHR42852">
    <property type="entry name" value="THIOL:DISULFIDE INTERCHANGE PROTEIN DSBE"/>
    <property type="match status" value="1"/>
</dbReference>
<dbReference type="InterPro" id="IPR013740">
    <property type="entry name" value="Redoxin"/>
</dbReference>
<keyword evidence="2" id="KW-0413">Isomerase</keyword>
<dbReference type="RefSeq" id="WP_310058287.1">
    <property type="nucleotide sequence ID" value="NZ_JAVDVY010000001.1"/>
</dbReference>
<proteinExistence type="predicted"/>
<dbReference type="SUPFAM" id="SSF52833">
    <property type="entry name" value="Thioredoxin-like"/>
    <property type="match status" value="1"/>
</dbReference>
<evidence type="ECO:0000313" key="3">
    <source>
        <dbReference type="Proteomes" id="UP001251524"/>
    </source>
</evidence>
<sequence length="200" mass="20984">MSMGSTTKVLLVAAVAGVLGAIVGLWVNGPGPLLRTEIGQRALQGAIGATAPPPPAGLVVAKRGQVIPTVRLPDLDGKTTELPARFTGKTVLINLWASWCGPCIQEMPELDRFAASQGANGTQVVGIALDDVQAVRDFLQRIPVHYPILLDQAGPRDAGVQLGNPKGVLPYTVLVSADGRLLKQKIGPFQAGEIEDWVSN</sequence>
<dbReference type="GO" id="GO:0016853">
    <property type="term" value="F:isomerase activity"/>
    <property type="evidence" value="ECO:0007669"/>
    <property type="project" value="UniProtKB-KW"/>
</dbReference>
<evidence type="ECO:0000259" key="1">
    <source>
        <dbReference type="PROSITE" id="PS51352"/>
    </source>
</evidence>
<name>A0ABU1W824_9GAMM</name>
<dbReference type="Gene3D" id="3.40.30.10">
    <property type="entry name" value="Glutaredoxin"/>
    <property type="match status" value="1"/>
</dbReference>
<protein>
    <submittedName>
        <fullName evidence="2">Thiol-disulfide isomerase/thioredoxin</fullName>
    </submittedName>
</protein>
<dbReference type="InterPro" id="IPR036249">
    <property type="entry name" value="Thioredoxin-like_sf"/>
</dbReference>
<evidence type="ECO:0000313" key="2">
    <source>
        <dbReference type="EMBL" id="MDR7133495.1"/>
    </source>
</evidence>
<accession>A0ABU1W824</accession>
<organism evidence="2 3">
    <name type="scientific">Lysobacter niastensis</name>
    <dbReference type="NCBI Taxonomy" id="380629"/>
    <lineage>
        <taxon>Bacteria</taxon>
        <taxon>Pseudomonadati</taxon>
        <taxon>Pseudomonadota</taxon>
        <taxon>Gammaproteobacteria</taxon>
        <taxon>Lysobacterales</taxon>
        <taxon>Lysobacteraceae</taxon>
        <taxon>Lysobacter</taxon>
    </lineage>
</organism>
<dbReference type="Pfam" id="PF08534">
    <property type="entry name" value="Redoxin"/>
    <property type="match status" value="1"/>
</dbReference>
<dbReference type="Proteomes" id="UP001251524">
    <property type="component" value="Unassembled WGS sequence"/>
</dbReference>
<dbReference type="EMBL" id="JAVDVY010000001">
    <property type="protein sequence ID" value="MDR7133495.1"/>
    <property type="molecule type" value="Genomic_DNA"/>
</dbReference>
<comment type="caution">
    <text evidence="2">The sequence shown here is derived from an EMBL/GenBank/DDBJ whole genome shotgun (WGS) entry which is preliminary data.</text>
</comment>
<dbReference type="InterPro" id="IPR013766">
    <property type="entry name" value="Thioredoxin_domain"/>
</dbReference>
<dbReference type="PROSITE" id="PS51352">
    <property type="entry name" value="THIOREDOXIN_2"/>
    <property type="match status" value="1"/>
</dbReference>
<dbReference type="InterPro" id="IPR050553">
    <property type="entry name" value="Thioredoxin_ResA/DsbE_sf"/>
</dbReference>
<dbReference type="PANTHER" id="PTHR42852:SF18">
    <property type="entry name" value="CHROMOSOME UNDETERMINED SCAFFOLD_47, WHOLE GENOME SHOTGUN SEQUENCE"/>
    <property type="match status" value="1"/>
</dbReference>
<feature type="domain" description="Thioredoxin" evidence="1">
    <location>
        <begin position="61"/>
        <end position="200"/>
    </location>
</feature>
<gene>
    <name evidence="2" type="ORF">J2X06_000679</name>
</gene>
<dbReference type="CDD" id="cd02966">
    <property type="entry name" value="TlpA_like_family"/>
    <property type="match status" value="1"/>
</dbReference>
<keyword evidence="3" id="KW-1185">Reference proteome</keyword>
<reference evidence="2 3" key="1">
    <citation type="submission" date="2023-07" db="EMBL/GenBank/DDBJ databases">
        <title>Sorghum-associated microbial communities from plants grown in Nebraska, USA.</title>
        <authorList>
            <person name="Schachtman D."/>
        </authorList>
    </citation>
    <scope>NUCLEOTIDE SEQUENCE [LARGE SCALE GENOMIC DNA]</scope>
    <source>
        <strain evidence="2 3">BE198</strain>
    </source>
</reference>